<dbReference type="EMBL" id="JBAWSX010000008">
    <property type="protein sequence ID" value="MEI4802638.1"/>
    <property type="molecule type" value="Genomic_DNA"/>
</dbReference>
<organism evidence="4 5">
    <name type="scientific">Bacillus bruguierae</name>
    <dbReference type="NCBI Taxonomy" id="3127667"/>
    <lineage>
        <taxon>Bacteria</taxon>
        <taxon>Bacillati</taxon>
        <taxon>Bacillota</taxon>
        <taxon>Bacilli</taxon>
        <taxon>Bacillales</taxon>
        <taxon>Bacillaceae</taxon>
        <taxon>Bacillus</taxon>
    </lineage>
</organism>
<name>A0ABU8FJF3_9BACI</name>
<evidence type="ECO:0000256" key="3">
    <source>
        <dbReference type="ARBA" id="ARBA00022723"/>
    </source>
</evidence>
<evidence type="ECO:0000313" key="5">
    <source>
        <dbReference type="Proteomes" id="UP001372526"/>
    </source>
</evidence>
<dbReference type="PANTHER" id="PTHR13799:SF14">
    <property type="entry name" value="GTP CYCLOHYDROLASE 1 TYPE 2 HOMOLOG"/>
    <property type="match status" value="1"/>
</dbReference>
<comment type="similarity">
    <text evidence="1">Belongs to the GTP cyclohydrolase I type 2/NIF3 family.</text>
</comment>
<evidence type="ECO:0000256" key="1">
    <source>
        <dbReference type="ARBA" id="ARBA00006964"/>
    </source>
</evidence>
<accession>A0ABU8FJF3</accession>
<dbReference type="SUPFAM" id="SSF102705">
    <property type="entry name" value="NIF3 (NGG1p interacting factor 3)-like"/>
    <property type="match status" value="1"/>
</dbReference>
<keyword evidence="3" id="KW-0479">Metal-binding</keyword>
<proteinExistence type="inferred from homology"/>
<dbReference type="InterPro" id="IPR002678">
    <property type="entry name" value="DUF34/NIF3"/>
</dbReference>
<keyword evidence="5" id="KW-1185">Reference proteome</keyword>
<dbReference type="RefSeq" id="WP_336473146.1">
    <property type="nucleotide sequence ID" value="NZ_JBAWSX010000008.1"/>
</dbReference>
<gene>
    <name evidence="4" type="ORF">WAZ07_15190</name>
</gene>
<dbReference type="Pfam" id="PF01784">
    <property type="entry name" value="DUF34_NIF3"/>
    <property type="match status" value="1"/>
</dbReference>
<sequence length="248" mass="28655">MHIKQFNQYIEELFGEHLRKYGDQFGITNVSNEHFHKIGYTTNLTLETIEEAKKENVDMMITHHDAWEFLYGMEEACATKLKEYNINHFWVHSPLDFVEFGTCTSLFHTIEIDEMITYSSCDDEELPGVGEYTNPIPFAELVERVENKLGEKVKAWKNNDKEVKRIGIITGAGHSTDHIQAALDSGCDTYITGEKTLYTVQYAQFKKINLIVGSHTFTEIFGVESLVKRLQELDNSLEVVQLYEEHME</sequence>
<reference evidence="4 5" key="1">
    <citation type="submission" date="2024-01" db="EMBL/GenBank/DDBJ databases">
        <title>Seven novel Bacillus-like species.</title>
        <authorList>
            <person name="Liu G."/>
        </authorList>
    </citation>
    <scope>NUCLEOTIDE SEQUENCE [LARGE SCALE GENOMIC DNA]</scope>
    <source>
        <strain evidence="4 5">FJAT-51639</strain>
    </source>
</reference>
<dbReference type="Proteomes" id="UP001372526">
    <property type="component" value="Unassembled WGS sequence"/>
</dbReference>
<dbReference type="InterPro" id="IPR036069">
    <property type="entry name" value="DUF34/NIF3_sf"/>
</dbReference>
<dbReference type="Gene3D" id="3.40.1390.30">
    <property type="entry name" value="NIF3 (NGG1p interacting factor 3)-like"/>
    <property type="match status" value="2"/>
</dbReference>
<evidence type="ECO:0000256" key="2">
    <source>
        <dbReference type="ARBA" id="ARBA00022112"/>
    </source>
</evidence>
<evidence type="ECO:0000313" key="4">
    <source>
        <dbReference type="EMBL" id="MEI4802638.1"/>
    </source>
</evidence>
<protein>
    <recommendedName>
        <fullName evidence="2">GTP cyclohydrolase 1 type 2 homolog</fullName>
    </recommendedName>
</protein>
<dbReference type="PANTHER" id="PTHR13799">
    <property type="entry name" value="NGG1 INTERACTING FACTOR 3"/>
    <property type="match status" value="1"/>
</dbReference>
<comment type="caution">
    <text evidence="4">The sequence shown here is derived from an EMBL/GenBank/DDBJ whole genome shotgun (WGS) entry which is preliminary data.</text>
</comment>